<organism evidence="2">
    <name type="scientific">marine sediment metagenome</name>
    <dbReference type="NCBI Taxonomy" id="412755"/>
    <lineage>
        <taxon>unclassified sequences</taxon>
        <taxon>metagenomes</taxon>
        <taxon>ecological metagenomes</taxon>
    </lineage>
</organism>
<dbReference type="Pfam" id="PF19266">
    <property type="entry name" value="CIS_tube"/>
    <property type="match status" value="1"/>
</dbReference>
<evidence type="ECO:0000313" key="2">
    <source>
        <dbReference type="EMBL" id="KKN72171.1"/>
    </source>
</evidence>
<protein>
    <recommendedName>
        <fullName evidence="1">Contractile injection system tube protein N-terminal domain-containing protein</fullName>
    </recommendedName>
</protein>
<accession>A0A0F9VF18</accession>
<reference evidence="2" key="1">
    <citation type="journal article" date="2015" name="Nature">
        <title>Complex archaea that bridge the gap between prokaryotes and eukaryotes.</title>
        <authorList>
            <person name="Spang A."/>
            <person name="Saw J.H."/>
            <person name="Jorgensen S.L."/>
            <person name="Zaremba-Niedzwiedzka K."/>
            <person name="Martijn J."/>
            <person name="Lind A.E."/>
            <person name="van Eijk R."/>
            <person name="Schleper C."/>
            <person name="Guy L."/>
            <person name="Ettema T.J."/>
        </authorList>
    </citation>
    <scope>NUCLEOTIDE SEQUENCE</scope>
</reference>
<gene>
    <name evidence="2" type="ORF">LCGC14_0413080</name>
</gene>
<comment type="caution">
    <text evidence="2">The sequence shown here is derived from an EMBL/GenBank/DDBJ whole genome shotgun (WGS) entry which is preliminary data.</text>
</comment>
<sequence>MTRATRRTPEKMYMTNLVDGSNIVAQFNPTEFSEAISVNYARQAIPGLSHQPLQYIHTSNETFNLALFFNANDEVEPRQNTFAQIEKNLTSRAFLLSVCYPRRGNLGVVGGGPPRLLFVWPTFIALTCVITGLQFRYSRFNANGTPLEFTATIALEEIRDVRLLSEDVFALGTQRGPDNAGRSGSV</sequence>
<dbReference type="InterPro" id="IPR045361">
    <property type="entry name" value="CIS_tube_prot_N"/>
</dbReference>
<feature type="domain" description="Contractile injection system tube protein N-terminal" evidence="1">
    <location>
        <begin position="21"/>
        <end position="160"/>
    </location>
</feature>
<dbReference type="AlphaFoldDB" id="A0A0F9VF18"/>
<name>A0A0F9VF18_9ZZZZ</name>
<proteinExistence type="predicted"/>
<dbReference type="EMBL" id="LAZR01000367">
    <property type="protein sequence ID" value="KKN72171.1"/>
    <property type="molecule type" value="Genomic_DNA"/>
</dbReference>
<evidence type="ECO:0000259" key="1">
    <source>
        <dbReference type="Pfam" id="PF19266"/>
    </source>
</evidence>